<dbReference type="GO" id="GO:0003700">
    <property type="term" value="F:DNA-binding transcription factor activity"/>
    <property type="evidence" value="ECO:0007669"/>
    <property type="project" value="InterPro"/>
</dbReference>
<feature type="domain" description="HTH araC/xylS-type" evidence="6">
    <location>
        <begin position="240"/>
        <end position="338"/>
    </location>
</feature>
<dbReference type="PROSITE" id="PS00041">
    <property type="entry name" value="HTH_ARAC_FAMILY_1"/>
    <property type="match status" value="1"/>
</dbReference>
<dbReference type="InterPro" id="IPR018060">
    <property type="entry name" value="HTH_AraC"/>
</dbReference>
<evidence type="ECO:0000313" key="7">
    <source>
        <dbReference type="EMBL" id="OUM22764.1"/>
    </source>
</evidence>
<dbReference type="PANTHER" id="PTHR46796">
    <property type="entry name" value="HTH-TYPE TRANSCRIPTIONAL ACTIVATOR RHAS-RELATED"/>
    <property type="match status" value="1"/>
</dbReference>
<reference evidence="7 8" key="1">
    <citation type="submission" date="2017-05" db="EMBL/GenBank/DDBJ databases">
        <title>Whole genome sequence of Pseudomonas putida isolate 1312 commercialized as a biostimulant.</title>
        <authorList>
            <person name="Crovadore J."/>
            <person name="Blanc P."/>
            <person name="Chablais R."/>
            <person name="Cochard B."/>
            <person name="Grizard D."/>
            <person name="Lefort F."/>
        </authorList>
    </citation>
    <scope>NUCLEOTIDE SEQUENCE [LARGE SCALE GENOMIC DNA]</scope>
    <source>
        <strain evidence="7 8">1312</strain>
    </source>
</reference>
<dbReference type="CDD" id="cd03136">
    <property type="entry name" value="GATase1_AraC_ArgR_like"/>
    <property type="match status" value="1"/>
</dbReference>
<evidence type="ECO:0000256" key="2">
    <source>
        <dbReference type="ARBA" id="ARBA00023015"/>
    </source>
</evidence>
<dbReference type="GO" id="GO:0043565">
    <property type="term" value="F:sequence-specific DNA binding"/>
    <property type="evidence" value="ECO:0007669"/>
    <property type="project" value="InterPro"/>
</dbReference>
<comment type="subcellular location">
    <subcellularLocation>
        <location evidence="1">Cytoplasm</location>
    </subcellularLocation>
</comment>
<dbReference type="PROSITE" id="PS01124">
    <property type="entry name" value="HTH_ARAC_FAMILY_2"/>
    <property type="match status" value="1"/>
</dbReference>
<name>A0A1Y3KCJ3_PSEPU</name>
<keyword evidence="3" id="KW-0238">DNA-binding</keyword>
<dbReference type="GO" id="GO:0009893">
    <property type="term" value="P:positive regulation of metabolic process"/>
    <property type="evidence" value="ECO:0007669"/>
    <property type="project" value="UniProtKB-ARBA"/>
</dbReference>
<dbReference type="RefSeq" id="WP_086979524.1">
    <property type="nucleotide sequence ID" value="NZ_NFSB01000091.1"/>
</dbReference>
<dbReference type="Gene3D" id="3.40.50.880">
    <property type="match status" value="1"/>
</dbReference>
<comment type="function">
    <text evidence="5">Regulatory protein of the TOL plasmid xyl operons. XylS activates the xylXYZLTEGFJQKIH operon required for the degradation of toluene, m-xylene and p-xylene.</text>
</comment>
<accession>A0A1Y3KCJ3</accession>
<dbReference type="Pfam" id="PF01965">
    <property type="entry name" value="DJ-1_PfpI"/>
    <property type="match status" value="1"/>
</dbReference>
<evidence type="ECO:0000313" key="8">
    <source>
        <dbReference type="Proteomes" id="UP000196082"/>
    </source>
</evidence>
<dbReference type="InterPro" id="IPR018062">
    <property type="entry name" value="HTH_AraC-typ_CS"/>
</dbReference>
<evidence type="ECO:0000259" key="6">
    <source>
        <dbReference type="PROSITE" id="PS01124"/>
    </source>
</evidence>
<dbReference type="InterPro" id="IPR050204">
    <property type="entry name" value="AraC_XylS_family_regulators"/>
</dbReference>
<sequence length="357" mass="39586">MSHFESILKNTNLAHLDPAIRTSLSMPCQRVAFVLREHFSMMAFTAAMDSLVTANLMSATPLFQVQVVGEGAQVMSDLGIALPVNIQLAELGVQGLDCLLVCGGFRVRLETAPLLRAKLRQADQHGSQLGGLWNGAYFLAEAGLLNDYDCAFHPDGRAMMSELFPKVRISRQAHVLDRRRMSCAGASSALDMMLALLEHCGGAPLRRAVEQMLACDRSRVMSDAPASAPEIDPSLPKGVRLALELMHANIEDPIGIDEIAEHAGLSRRHLERLFRRHVQATPPRYYLELRLTHARQLLQHTSKSLTEVAVASGFVSFPHFYRRFRELFAIAPRQYRARSQGWAGRQDVAVHCVSPSR</sequence>
<evidence type="ECO:0000256" key="3">
    <source>
        <dbReference type="ARBA" id="ARBA00023125"/>
    </source>
</evidence>
<evidence type="ECO:0000256" key="1">
    <source>
        <dbReference type="ARBA" id="ARBA00004496"/>
    </source>
</evidence>
<proteinExistence type="predicted"/>
<dbReference type="EMBL" id="NFSB01000091">
    <property type="protein sequence ID" value="OUM22764.1"/>
    <property type="molecule type" value="Genomic_DNA"/>
</dbReference>
<dbReference type="InterPro" id="IPR029062">
    <property type="entry name" value="Class_I_gatase-like"/>
</dbReference>
<dbReference type="SUPFAM" id="SSF52317">
    <property type="entry name" value="Class I glutamine amidotransferase-like"/>
    <property type="match status" value="1"/>
</dbReference>
<dbReference type="PANTHER" id="PTHR46796:SF13">
    <property type="entry name" value="HTH-TYPE TRANSCRIPTIONAL ACTIVATOR RHAS"/>
    <property type="match status" value="1"/>
</dbReference>
<gene>
    <name evidence="7" type="ORF">B8W72_30455</name>
</gene>
<dbReference type="AlphaFoldDB" id="A0A1Y3KCJ3"/>
<dbReference type="GO" id="GO:0005737">
    <property type="term" value="C:cytoplasm"/>
    <property type="evidence" value="ECO:0007669"/>
    <property type="project" value="UniProtKB-SubCell"/>
</dbReference>
<evidence type="ECO:0000256" key="4">
    <source>
        <dbReference type="ARBA" id="ARBA00023163"/>
    </source>
</evidence>
<keyword evidence="2" id="KW-0805">Transcription regulation</keyword>
<dbReference type="Pfam" id="PF12833">
    <property type="entry name" value="HTH_18"/>
    <property type="match status" value="1"/>
</dbReference>
<organism evidence="7 8">
    <name type="scientific">Pseudomonas putida</name>
    <name type="common">Arthrobacter siderocapsulatus</name>
    <dbReference type="NCBI Taxonomy" id="303"/>
    <lineage>
        <taxon>Bacteria</taxon>
        <taxon>Pseudomonadati</taxon>
        <taxon>Pseudomonadota</taxon>
        <taxon>Gammaproteobacteria</taxon>
        <taxon>Pseudomonadales</taxon>
        <taxon>Pseudomonadaceae</taxon>
        <taxon>Pseudomonas</taxon>
    </lineage>
</organism>
<keyword evidence="4" id="KW-0804">Transcription</keyword>
<evidence type="ECO:0000256" key="5">
    <source>
        <dbReference type="ARBA" id="ARBA00037345"/>
    </source>
</evidence>
<comment type="caution">
    <text evidence="7">The sequence shown here is derived from an EMBL/GenBank/DDBJ whole genome shotgun (WGS) entry which is preliminary data.</text>
</comment>
<dbReference type="SUPFAM" id="SSF46689">
    <property type="entry name" value="Homeodomain-like"/>
    <property type="match status" value="2"/>
</dbReference>
<dbReference type="Gene3D" id="1.10.10.60">
    <property type="entry name" value="Homeodomain-like"/>
    <property type="match status" value="1"/>
</dbReference>
<dbReference type="SMART" id="SM00342">
    <property type="entry name" value="HTH_ARAC"/>
    <property type="match status" value="1"/>
</dbReference>
<dbReference type="InterPro" id="IPR002818">
    <property type="entry name" value="DJ-1/PfpI"/>
</dbReference>
<protein>
    <submittedName>
        <fullName evidence="7">AraC family transcriptional regulator</fullName>
    </submittedName>
</protein>
<dbReference type="InterPro" id="IPR009057">
    <property type="entry name" value="Homeodomain-like_sf"/>
</dbReference>
<dbReference type="Proteomes" id="UP000196082">
    <property type="component" value="Unassembled WGS sequence"/>
</dbReference>